<protein>
    <submittedName>
        <fullName evidence="2">Uncharacterized protein</fullName>
    </submittedName>
</protein>
<comment type="caution">
    <text evidence="2">The sequence shown here is derived from an EMBL/GenBank/DDBJ whole genome shotgun (WGS) entry which is preliminary data.</text>
</comment>
<keyword evidence="3" id="KW-1185">Reference proteome</keyword>
<accession>A0AAD5TVC4</accession>
<name>A0AAD5TVC4_9FUNG</name>
<evidence type="ECO:0000313" key="2">
    <source>
        <dbReference type="EMBL" id="KAJ3207711.1"/>
    </source>
</evidence>
<evidence type="ECO:0000313" key="3">
    <source>
        <dbReference type="Proteomes" id="UP001211065"/>
    </source>
</evidence>
<dbReference type="EMBL" id="JADGJW010001037">
    <property type="protein sequence ID" value="KAJ3207711.1"/>
    <property type="molecule type" value="Genomic_DNA"/>
</dbReference>
<dbReference type="AlphaFoldDB" id="A0AAD5TVC4"/>
<proteinExistence type="predicted"/>
<organism evidence="2 3">
    <name type="scientific">Clydaea vesicula</name>
    <dbReference type="NCBI Taxonomy" id="447962"/>
    <lineage>
        <taxon>Eukaryota</taxon>
        <taxon>Fungi</taxon>
        <taxon>Fungi incertae sedis</taxon>
        <taxon>Chytridiomycota</taxon>
        <taxon>Chytridiomycota incertae sedis</taxon>
        <taxon>Chytridiomycetes</taxon>
        <taxon>Lobulomycetales</taxon>
        <taxon>Lobulomycetaceae</taxon>
        <taxon>Clydaea</taxon>
    </lineage>
</organism>
<feature type="region of interest" description="Disordered" evidence="1">
    <location>
        <begin position="88"/>
        <end position="108"/>
    </location>
</feature>
<sequence length="413" mass="47520">MGDLLGFLNRNRRCEMHIPVASGSCFLDSLLELEGNSKEKFARCDFFFKNYDAKSLHKCCKYHVEDRDAGIFQQLIIEDRKVETSTKTNFNVSESEEEDEDEEKKGKNLKKRKYNDTFNDLIFQKNVNKEIKIQLENLRKENQKLIFQKRNLSEHKRELNKDLKELEEEVAVTKTAIKAAKKKNKELKKGFEKVKKGKETTWDSDSSESECEFNDTHLEAMKKLADDVEENDNILAENLPKAHVKKLLIEKRQWNRLLTGMTRQLLELRSETSNCNCRFASGAVDAAVSISNSASARAQFMELLGEASVNVSDEEAENIYQILMALFAELFDRDSLTVEEGRFLKKTSSKQILSFIGGLYPRKTRQGSTIVGTFSKCIPEDIHFSCYIKLEKLLTYIPLEVIVHLFSAFKADS</sequence>
<dbReference type="Proteomes" id="UP001211065">
    <property type="component" value="Unassembled WGS sequence"/>
</dbReference>
<reference evidence="2" key="1">
    <citation type="submission" date="2020-05" db="EMBL/GenBank/DDBJ databases">
        <title>Phylogenomic resolution of chytrid fungi.</title>
        <authorList>
            <person name="Stajich J.E."/>
            <person name="Amses K."/>
            <person name="Simmons R."/>
            <person name="Seto K."/>
            <person name="Myers J."/>
            <person name="Bonds A."/>
            <person name="Quandt C.A."/>
            <person name="Barry K."/>
            <person name="Liu P."/>
            <person name="Grigoriev I."/>
            <person name="Longcore J.E."/>
            <person name="James T.Y."/>
        </authorList>
    </citation>
    <scope>NUCLEOTIDE SEQUENCE</scope>
    <source>
        <strain evidence="2">JEL0476</strain>
    </source>
</reference>
<evidence type="ECO:0000256" key="1">
    <source>
        <dbReference type="SAM" id="MobiDB-lite"/>
    </source>
</evidence>
<gene>
    <name evidence="2" type="ORF">HK099_000209</name>
</gene>